<dbReference type="Proteomes" id="UP000314251">
    <property type="component" value="Unassembled WGS sequence"/>
</dbReference>
<accession>A0A5N6AF43</accession>
<gene>
    <name evidence="2" type="ORF">FH607_011420</name>
</gene>
<organism evidence="2 3">
    <name type="scientific">Streptomyces mimosae</name>
    <dbReference type="NCBI Taxonomy" id="2586635"/>
    <lineage>
        <taxon>Bacteria</taxon>
        <taxon>Bacillati</taxon>
        <taxon>Actinomycetota</taxon>
        <taxon>Actinomycetes</taxon>
        <taxon>Kitasatosporales</taxon>
        <taxon>Streptomycetaceae</taxon>
        <taxon>Streptomyces</taxon>
    </lineage>
</organism>
<evidence type="ECO:0008006" key="4">
    <source>
        <dbReference type="Google" id="ProtNLM"/>
    </source>
</evidence>
<proteinExistence type="predicted"/>
<dbReference type="AlphaFoldDB" id="A0A5N6AF43"/>
<comment type="caution">
    <text evidence="2">The sequence shown here is derived from an EMBL/GenBank/DDBJ whole genome shotgun (WGS) entry which is preliminary data.</text>
</comment>
<evidence type="ECO:0000313" key="2">
    <source>
        <dbReference type="EMBL" id="KAB8166430.1"/>
    </source>
</evidence>
<evidence type="ECO:0000313" key="3">
    <source>
        <dbReference type="Proteomes" id="UP000314251"/>
    </source>
</evidence>
<feature type="region of interest" description="Disordered" evidence="1">
    <location>
        <begin position="1"/>
        <end position="52"/>
    </location>
</feature>
<dbReference type="EMBL" id="VDLY02000006">
    <property type="protein sequence ID" value="KAB8166430.1"/>
    <property type="molecule type" value="Genomic_DNA"/>
</dbReference>
<sequence length="96" mass="10018">MATPLSVTWSMGDGSEVVCEGPGTPYQARGAPERSSPDCGHTYRSSSADQPGEAYPVSVEVRWTVAWAGAGESGEFPGLATEAATSFRVLESHALN</sequence>
<evidence type="ECO:0000256" key="1">
    <source>
        <dbReference type="SAM" id="MobiDB-lite"/>
    </source>
</evidence>
<keyword evidence="3" id="KW-1185">Reference proteome</keyword>
<protein>
    <recommendedName>
        <fullName evidence="4">ATP/GTP-binding protein</fullName>
    </recommendedName>
</protein>
<reference evidence="2" key="1">
    <citation type="submission" date="2019-10" db="EMBL/GenBank/DDBJ databases">
        <title>Nonomuraea sp. nov., isolated from Phyllanthus amarus.</title>
        <authorList>
            <person name="Klykleung N."/>
            <person name="Tanasupawat S."/>
        </authorList>
    </citation>
    <scope>NUCLEOTIDE SEQUENCE [LARGE SCALE GENOMIC DNA]</scope>
    <source>
        <strain evidence="2">3MP-10</strain>
    </source>
</reference>
<name>A0A5N6AF43_9ACTN</name>